<sequence length="408" mass="45469">MDQRGADALNSSGGRTLDPGSACFLFPPLTRRGIGPGMVIVLPDDHSSQPTRGNEAPAPAFKWAEEGYTVIEILESALKRENVLRLAVEALVRHDKCTPNDMIGLVAYGSELWGKLCCLPGLDKITAAVIYAAAGDAVQLPSMNIPIVQHLCGRVSSPLQRTTGTMQYDYPDTSTQFFALPSSAAFDYATEGVSHTRNLTFLKKHMNGPFFDLEAIWEEHTYFEFDNRSVEQTMDTMVQEPYVNHIPTMTGGIGRTQLTKFYRDHFIFKNPRDTKNILISRTIGIDRVVDEFIMTLTHDSEIDWLIPGIPPTGCKLEIPFMAVVNIRGDRLYHEHITWDQATVLRQLGLMPEYLPYPYQLPEGKSPVCGRSLEVKAPVAGAETAAKMRDKNSVPSNRLFQGGIREARH</sequence>
<evidence type="ECO:0000313" key="2">
    <source>
        <dbReference type="EMBL" id="RMZ39526.1"/>
    </source>
</evidence>
<dbReference type="InterPro" id="IPR009959">
    <property type="entry name" value="Cyclase_SnoaL-like"/>
</dbReference>
<name>A0AB74C2X2_ASPFL</name>
<organism evidence="2 3">
    <name type="scientific">Aspergillus flavus</name>
    <dbReference type="NCBI Taxonomy" id="5059"/>
    <lineage>
        <taxon>Eukaryota</taxon>
        <taxon>Fungi</taxon>
        <taxon>Dikarya</taxon>
        <taxon>Ascomycota</taxon>
        <taxon>Pezizomycotina</taxon>
        <taxon>Eurotiomycetes</taxon>
        <taxon>Eurotiomycetidae</taxon>
        <taxon>Eurotiales</taxon>
        <taxon>Aspergillaceae</taxon>
        <taxon>Aspergillus</taxon>
        <taxon>Aspergillus subgen. Circumdati</taxon>
    </lineage>
</organism>
<evidence type="ECO:0000313" key="3">
    <source>
        <dbReference type="Proteomes" id="UP000275480"/>
    </source>
</evidence>
<dbReference type="InterPro" id="IPR032710">
    <property type="entry name" value="NTF2-like_dom_sf"/>
</dbReference>
<dbReference type="SUPFAM" id="SSF54427">
    <property type="entry name" value="NTF2-like"/>
    <property type="match status" value="1"/>
</dbReference>
<dbReference type="Gene3D" id="3.10.450.50">
    <property type="match status" value="1"/>
</dbReference>
<dbReference type="AlphaFoldDB" id="A0AB74C2X2"/>
<reference evidence="2 3" key="1">
    <citation type="submission" date="2018-07" db="EMBL/GenBank/DDBJ databases">
        <title>Identification of spontaneous genetic mutation associated with occurrence of a yellow conidial color mutant of Aspergillus flavus.</title>
        <authorList>
            <person name="Chang P.-K."/>
            <person name="Mack B.M."/>
            <person name="Scharfenstein L."/>
            <person name="Gilbert M.K."/>
        </authorList>
    </citation>
    <scope>NUCLEOTIDE SEQUENCE [LARGE SCALE GENOMIC DNA]</scope>
    <source>
        <strain evidence="2 3">CA14</strain>
    </source>
</reference>
<proteinExistence type="predicted"/>
<dbReference type="EMBL" id="QQZZ01000130">
    <property type="protein sequence ID" value="RMZ39526.1"/>
    <property type="molecule type" value="Genomic_DNA"/>
</dbReference>
<comment type="caution">
    <text evidence="2">The sequence shown here is derived from an EMBL/GenBank/DDBJ whole genome shotgun (WGS) entry which is preliminary data.</text>
</comment>
<protein>
    <submittedName>
        <fullName evidence="2">LEA domain protein</fullName>
    </submittedName>
</protein>
<dbReference type="GO" id="GO:0030638">
    <property type="term" value="P:polyketide metabolic process"/>
    <property type="evidence" value="ECO:0007669"/>
    <property type="project" value="InterPro"/>
</dbReference>
<feature type="region of interest" description="Disordered" evidence="1">
    <location>
        <begin position="383"/>
        <end position="408"/>
    </location>
</feature>
<gene>
    <name evidence="2" type="ORF">CA14_010140</name>
</gene>
<evidence type="ECO:0000256" key="1">
    <source>
        <dbReference type="SAM" id="MobiDB-lite"/>
    </source>
</evidence>
<dbReference type="PANTHER" id="PTHR38436">
    <property type="entry name" value="POLYKETIDE CYCLASE SNOAL-LIKE DOMAIN"/>
    <property type="match status" value="1"/>
</dbReference>
<dbReference type="Proteomes" id="UP000275480">
    <property type="component" value="Unassembled WGS sequence"/>
</dbReference>
<accession>A0AB74C2X2</accession>
<dbReference type="PANTHER" id="PTHR38436:SF3">
    <property type="entry name" value="CARBOXYMETHYLENEBUTENOLIDASE-RELATED"/>
    <property type="match status" value="1"/>
</dbReference>